<dbReference type="EMBL" id="CAUYUJ010015056">
    <property type="protein sequence ID" value="CAK0849369.1"/>
    <property type="molecule type" value="Genomic_DNA"/>
</dbReference>
<evidence type="ECO:0000313" key="3">
    <source>
        <dbReference type="EMBL" id="CAK0849369.1"/>
    </source>
</evidence>
<sequence length="237" mass="25133">MADSAGAAEAGPAGAPATVELAAQEERWAELENQTAALQADRDRLARELEEARGRGPAVEQPADAQQQAAAREEAVAWKGRWEELKAQASALQADRDRLAREVEEAALRAPASAEAAGATERWVELENQAAVLQAPRGGAVSGGPATAFDGPSELVLMARLLGTAPGFRNSTFTALRVCMVLFHRMLRWSGLGGSVGERPVLTPRAVALSSLAKKKREASEKARAGRLFSNRFAGIK</sequence>
<gene>
    <name evidence="3" type="ORF">PCOR1329_LOCUS42078</name>
</gene>
<name>A0ABN9TTK1_9DINO</name>
<feature type="compositionally biased region" description="Low complexity" evidence="2">
    <location>
        <begin position="55"/>
        <end position="70"/>
    </location>
</feature>
<feature type="coiled-coil region" evidence="1">
    <location>
        <begin position="82"/>
        <end position="109"/>
    </location>
</feature>
<reference evidence="3" key="1">
    <citation type="submission" date="2023-10" db="EMBL/GenBank/DDBJ databases">
        <authorList>
            <person name="Chen Y."/>
            <person name="Shah S."/>
            <person name="Dougan E. K."/>
            <person name="Thang M."/>
            <person name="Chan C."/>
        </authorList>
    </citation>
    <scope>NUCLEOTIDE SEQUENCE [LARGE SCALE GENOMIC DNA]</scope>
</reference>
<accession>A0ABN9TTK1</accession>
<dbReference type="Proteomes" id="UP001189429">
    <property type="component" value="Unassembled WGS sequence"/>
</dbReference>
<evidence type="ECO:0000313" key="4">
    <source>
        <dbReference type="Proteomes" id="UP001189429"/>
    </source>
</evidence>
<keyword evidence="1" id="KW-0175">Coiled coil</keyword>
<keyword evidence="4" id="KW-1185">Reference proteome</keyword>
<feature type="region of interest" description="Disordered" evidence="2">
    <location>
        <begin position="48"/>
        <end position="70"/>
    </location>
</feature>
<proteinExistence type="predicted"/>
<comment type="caution">
    <text evidence="3">The sequence shown here is derived from an EMBL/GenBank/DDBJ whole genome shotgun (WGS) entry which is preliminary data.</text>
</comment>
<protein>
    <submittedName>
        <fullName evidence="3">Uncharacterized protein</fullName>
    </submittedName>
</protein>
<evidence type="ECO:0000256" key="1">
    <source>
        <dbReference type="SAM" id="Coils"/>
    </source>
</evidence>
<organism evidence="3 4">
    <name type="scientific">Prorocentrum cordatum</name>
    <dbReference type="NCBI Taxonomy" id="2364126"/>
    <lineage>
        <taxon>Eukaryota</taxon>
        <taxon>Sar</taxon>
        <taxon>Alveolata</taxon>
        <taxon>Dinophyceae</taxon>
        <taxon>Prorocentrales</taxon>
        <taxon>Prorocentraceae</taxon>
        <taxon>Prorocentrum</taxon>
    </lineage>
</organism>
<evidence type="ECO:0000256" key="2">
    <source>
        <dbReference type="SAM" id="MobiDB-lite"/>
    </source>
</evidence>